<evidence type="ECO:0000313" key="3">
    <source>
        <dbReference type="Proteomes" id="UP000534783"/>
    </source>
</evidence>
<dbReference type="AlphaFoldDB" id="A0A7X6DUA4"/>
<evidence type="ECO:0000256" key="1">
    <source>
        <dbReference type="SAM" id="SignalP"/>
    </source>
</evidence>
<keyword evidence="3" id="KW-1185">Reference proteome</keyword>
<sequence>MRFIATCSLRVIVMIFLSAGAVSDTFAAPEIKPSGRGVRLGTVGATYPIAEPDALIEIEEAAKRVNWEKLLEKKKMEKMIQSYRPSGLISVPRARVARSYPVDMTYTLTQEIPDGRGGVLYPSGFTFNPLQYVSLPNILVFIDGSDPDQVNWYGASSYAKEPRAMLLLTDGNYFELMEKFKRPVFYANGSLLSRMNLTAVPAVAIQKGSMIEVHEIEPPGKKQPR</sequence>
<evidence type="ECO:0000313" key="2">
    <source>
        <dbReference type="EMBL" id="NKE73469.1"/>
    </source>
</evidence>
<dbReference type="RefSeq" id="WP_168063426.1">
    <property type="nucleotide sequence ID" value="NZ_VTOW01000007.1"/>
</dbReference>
<keyword evidence="1" id="KW-0732">Signal</keyword>
<reference evidence="2 3" key="1">
    <citation type="journal article" date="2020" name="Nature">
        <title>Bacterial chemolithoautotrophy via manganese oxidation.</title>
        <authorList>
            <person name="Yu H."/>
            <person name="Leadbetter J.R."/>
        </authorList>
    </citation>
    <scope>NUCLEOTIDE SEQUENCE [LARGE SCALE GENOMIC DNA]</scope>
    <source>
        <strain evidence="2 3">Mn-1</strain>
    </source>
</reference>
<name>A0A7X6DUA4_9BACT</name>
<feature type="signal peptide" evidence="1">
    <location>
        <begin position="1"/>
        <end position="27"/>
    </location>
</feature>
<feature type="chain" id="PRO_5030860415" description="Type-F conjugative transfer system protein TraW" evidence="1">
    <location>
        <begin position="28"/>
        <end position="225"/>
    </location>
</feature>
<proteinExistence type="predicted"/>
<evidence type="ECO:0008006" key="4">
    <source>
        <dbReference type="Google" id="ProtNLM"/>
    </source>
</evidence>
<gene>
    <name evidence="2" type="ORF">MNODULE_22165</name>
</gene>
<organism evidence="2 3">
    <name type="scientific">Candidatus Manganitrophus noduliformans</name>
    <dbReference type="NCBI Taxonomy" id="2606439"/>
    <lineage>
        <taxon>Bacteria</taxon>
        <taxon>Pseudomonadati</taxon>
        <taxon>Nitrospirota</taxon>
        <taxon>Nitrospiria</taxon>
        <taxon>Candidatus Troglogloeales</taxon>
        <taxon>Candidatus Manganitrophaceae</taxon>
        <taxon>Candidatus Manganitrophus</taxon>
    </lineage>
</organism>
<dbReference type="EMBL" id="VTOW01000007">
    <property type="protein sequence ID" value="NKE73469.1"/>
    <property type="molecule type" value="Genomic_DNA"/>
</dbReference>
<protein>
    <recommendedName>
        <fullName evidence="4">Type-F conjugative transfer system protein TraW</fullName>
    </recommendedName>
</protein>
<accession>A0A7X6DUA4</accession>
<comment type="caution">
    <text evidence="2">The sequence shown here is derived from an EMBL/GenBank/DDBJ whole genome shotgun (WGS) entry which is preliminary data.</text>
</comment>
<dbReference type="Proteomes" id="UP000534783">
    <property type="component" value="Unassembled WGS sequence"/>
</dbReference>